<dbReference type="EMBL" id="KI968719">
    <property type="protein sequence ID" value="EUN28653.1"/>
    <property type="molecule type" value="Genomic_DNA"/>
</dbReference>
<feature type="compositionally biased region" description="Polar residues" evidence="1">
    <location>
        <begin position="249"/>
        <end position="266"/>
    </location>
</feature>
<feature type="region of interest" description="Disordered" evidence="1">
    <location>
        <begin position="186"/>
        <end position="208"/>
    </location>
</feature>
<accession>W7EDU5</accession>
<feature type="region of interest" description="Disordered" evidence="1">
    <location>
        <begin position="1"/>
        <end position="21"/>
    </location>
</feature>
<feature type="compositionally biased region" description="Basic residues" evidence="1">
    <location>
        <begin position="297"/>
        <end position="306"/>
    </location>
</feature>
<dbReference type="Proteomes" id="UP000054337">
    <property type="component" value="Unassembled WGS sequence"/>
</dbReference>
<organism evidence="2 3">
    <name type="scientific">Bipolaris victoriae (strain FI3)</name>
    <name type="common">Victoria blight of oats agent</name>
    <name type="synonym">Cochliobolus victoriae</name>
    <dbReference type="NCBI Taxonomy" id="930091"/>
    <lineage>
        <taxon>Eukaryota</taxon>
        <taxon>Fungi</taxon>
        <taxon>Dikarya</taxon>
        <taxon>Ascomycota</taxon>
        <taxon>Pezizomycotina</taxon>
        <taxon>Dothideomycetes</taxon>
        <taxon>Pleosporomycetidae</taxon>
        <taxon>Pleosporales</taxon>
        <taxon>Pleosporineae</taxon>
        <taxon>Pleosporaceae</taxon>
        <taxon>Bipolaris</taxon>
    </lineage>
</organism>
<evidence type="ECO:0000313" key="3">
    <source>
        <dbReference type="Proteomes" id="UP000054337"/>
    </source>
</evidence>
<feature type="region of interest" description="Disordered" evidence="1">
    <location>
        <begin position="226"/>
        <end position="335"/>
    </location>
</feature>
<proteinExistence type="predicted"/>
<dbReference type="HOGENOM" id="CLU_517779_0_0_1"/>
<feature type="compositionally biased region" description="Acidic residues" evidence="1">
    <location>
        <begin position="522"/>
        <end position="538"/>
    </location>
</feature>
<feature type="compositionally biased region" description="Polar residues" evidence="1">
    <location>
        <begin position="109"/>
        <end position="129"/>
    </location>
</feature>
<feature type="region of interest" description="Disordered" evidence="1">
    <location>
        <begin position="516"/>
        <end position="538"/>
    </location>
</feature>
<protein>
    <submittedName>
        <fullName evidence="2">Uncharacterized protein</fullName>
    </submittedName>
</protein>
<gene>
    <name evidence="2" type="ORF">COCVIDRAFT_14690</name>
</gene>
<reference evidence="2 3" key="1">
    <citation type="journal article" date="2013" name="PLoS Genet.">
        <title>Comparative genome structure, secondary metabolite, and effector coding capacity across Cochliobolus pathogens.</title>
        <authorList>
            <person name="Condon B.J."/>
            <person name="Leng Y."/>
            <person name="Wu D."/>
            <person name="Bushley K.E."/>
            <person name="Ohm R.A."/>
            <person name="Otillar R."/>
            <person name="Martin J."/>
            <person name="Schackwitz W."/>
            <person name="Grimwood J."/>
            <person name="MohdZainudin N."/>
            <person name="Xue C."/>
            <person name="Wang R."/>
            <person name="Manning V.A."/>
            <person name="Dhillon B."/>
            <person name="Tu Z.J."/>
            <person name="Steffenson B.J."/>
            <person name="Salamov A."/>
            <person name="Sun H."/>
            <person name="Lowry S."/>
            <person name="LaButti K."/>
            <person name="Han J."/>
            <person name="Copeland A."/>
            <person name="Lindquist E."/>
            <person name="Barry K."/>
            <person name="Schmutz J."/>
            <person name="Baker S.E."/>
            <person name="Ciuffetti L.M."/>
            <person name="Grigoriev I.V."/>
            <person name="Zhong S."/>
            <person name="Turgeon B.G."/>
        </authorList>
    </citation>
    <scope>NUCLEOTIDE SEQUENCE [LARGE SCALE GENOMIC DNA]</scope>
    <source>
        <strain evidence="2 3">FI3</strain>
    </source>
</reference>
<feature type="compositionally biased region" description="Low complexity" evidence="1">
    <location>
        <begin position="307"/>
        <end position="325"/>
    </location>
</feature>
<keyword evidence="3" id="KW-1185">Reference proteome</keyword>
<feature type="compositionally biased region" description="Polar residues" evidence="1">
    <location>
        <begin position="186"/>
        <end position="197"/>
    </location>
</feature>
<dbReference type="RefSeq" id="XP_014558159.1">
    <property type="nucleotide sequence ID" value="XM_014702673.1"/>
</dbReference>
<dbReference type="AlphaFoldDB" id="W7EDU5"/>
<dbReference type="OrthoDB" id="3792684at2759"/>
<name>W7EDU5_BIPV3</name>
<evidence type="ECO:0000313" key="2">
    <source>
        <dbReference type="EMBL" id="EUN28653.1"/>
    </source>
</evidence>
<feature type="compositionally biased region" description="Pro residues" evidence="1">
    <location>
        <begin position="326"/>
        <end position="335"/>
    </location>
</feature>
<evidence type="ECO:0000256" key="1">
    <source>
        <dbReference type="SAM" id="MobiDB-lite"/>
    </source>
</evidence>
<dbReference type="GeneID" id="26251552"/>
<feature type="region of interest" description="Disordered" evidence="1">
    <location>
        <begin position="99"/>
        <end position="129"/>
    </location>
</feature>
<sequence>MSTNMSAVKSENNEWSPQTVLQSTHSFFSENPPSLMLENREPSHDTSSVLADEVGDVRPCNRAINLGLPPLRMTSNAAQNNYIRDVRLADYFSPHLRGGQPPAYHAMNGQEQTRNPSVPQHSSQNTSQKMAPEMIGLKKNLSTFNQNANNFAVVQAHLFNSLNARLVKAEYERDCLRAALSQYQHQQPGSRMSTPQTAPEFGSRMATPQTAPEFGRASLFRDDGEDAQISSPINTPCKPPQEPKHFYSSPIQHNTSSTPFGSKLTGNKNQKKQQTKARKDLKIKVPGQLTVGNLTTGHHHHHHHHSTTASTTTTTTLTSPLTPGRIGPPIPHPPRPTTIISKRKIHNLEKLLPPATALIPLMPLTDTEIIVYFFQSLARPIVSLRLYARNWGPSNICDTLNAHRAIQGGYLRNTASVKCTTAIKRGKERFGDAWADELRDVFANADDIHATDLMQLSEEEKAQAADFRVRDLSRELKMHPRGGVDGGVFTECVKWCVERRAGYTLGNVHELALALRRGEEPDLREESEEEESGEDEDS</sequence>